<dbReference type="Proteomes" id="UP000027222">
    <property type="component" value="Unassembled WGS sequence"/>
</dbReference>
<organism evidence="1 2">
    <name type="scientific">Galerina marginata (strain CBS 339.88)</name>
    <dbReference type="NCBI Taxonomy" id="685588"/>
    <lineage>
        <taxon>Eukaryota</taxon>
        <taxon>Fungi</taxon>
        <taxon>Dikarya</taxon>
        <taxon>Basidiomycota</taxon>
        <taxon>Agaricomycotina</taxon>
        <taxon>Agaricomycetes</taxon>
        <taxon>Agaricomycetidae</taxon>
        <taxon>Agaricales</taxon>
        <taxon>Agaricineae</taxon>
        <taxon>Strophariaceae</taxon>
        <taxon>Galerina</taxon>
    </lineage>
</organism>
<dbReference type="OrthoDB" id="3036224at2759"/>
<reference evidence="2" key="1">
    <citation type="journal article" date="2014" name="Proc. Natl. Acad. Sci. U.S.A.">
        <title>Extensive sampling of basidiomycete genomes demonstrates inadequacy of the white-rot/brown-rot paradigm for wood decay fungi.</title>
        <authorList>
            <person name="Riley R."/>
            <person name="Salamov A.A."/>
            <person name="Brown D.W."/>
            <person name="Nagy L.G."/>
            <person name="Floudas D."/>
            <person name="Held B.W."/>
            <person name="Levasseur A."/>
            <person name="Lombard V."/>
            <person name="Morin E."/>
            <person name="Otillar R."/>
            <person name="Lindquist E.A."/>
            <person name="Sun H."/>
            <person name="LaButti K.M."/>
            <person name="Schmutz J."/>
            <person name="Jabbour D."/>
            <person name="Luo H."/>
            <person name="Baker S.E."/>
            <person name="Pisabarro A.G."/>
            <person name="Walton J.D."/>
            <person name="Blanchette R.A."/>
            <person name="Henrissat B."/>
            <person name="Martin F."/>
            <person name="Cullen D."/>
            <person name="Hibbett D.S."/>
            <person name="Grigoriev I.V."/>
        </authorList>
    </citation>
    <scope>NUCLEOTIDE SEQUENCE [LARGE SCALE GENOMIC DNA]</scope>
    <source>
        <strain evidence="2">CBS 339.88</strain>
    </source>
</reference>
<sequence length="100" mass="11521">MAREVLSPAQPIPHQVALDVQYFMWVFFYSVLRNLQLRADHLTAPPDADARWKAQAKDLRRLFRRAFCQTSPGEIAYERIALSRCLAFPRTEIVPDSFAG</sequence>
<protein>
    <submittedName>
        <fullName evidence="1">Uncharacterized protein</fullName>
    </submittedName>
</protein>
<evidence type="ECO:0000313" key="2">
    <source>
        <dbReference type="Proteomes" id="UP000027222"/>
    </source>
</evidence>
<dbReference type="HOGENOM" id="CLU_2306348_0_0_1"/>
<proteinExistence type="predicted"/>
<keyword evidence="2" id="KW-1185">Reference proteome</keyword>
<name>A0A067T5G4_GALM3</name>
<gene>
    <name evidence="1" type="ORF">GALMADRAFT_138663</name>
</gene>
<dbReference type="AlphaFoldDB" id="A0A067T5G4"/>
<evidence type="ECO:0000313" key="1">
    <source>
        <dbReference type="EMBL" id="KDR77577.1"/>
    </source>
</evidence>
<accession>A0A067T5G4</accession>
<dbReference type="EMBL" id="KL142376">
    <property type="protein sequence ID" value="KDR77577.1"/>
    <property type="molecule type" value="Genomic_DNA"/>
</dbReference>